<keyword evidence="2" id="KW-0812">Transmembrane</keyword>
<reference evidence="3 4" key="1">
    <citation type="submission" date="2020-03" db="EMBL/GenBank/DDBJ databases">
        <title>Nocardioides sp. nov., isolated from fish.</title>
        <authorList>
            <person name="Hyun D.-W."/>
            <person name="Bae J.-W."/>
        </authorList>
    </citation>
    <scope>NUCLEOTIDE SEQUENCE [LARGE SCALE GENOMIC DNA]</scope>
    <source>
        <strain evidence="3 4">HDW12A</strain>
    </source>
</reference>
<dbReference type="Proteomes" id="UP000502035">
    <property type="component" value="Chromosome"/>
</dbReference>
<organism evidence="3 4">
    <name type="scientific">Nocardioides piscis</name>
    <dbReference type="NCBI Taxonomy" id="2714938"/>
    <lineage>
        <taxon>Bacteria</taxon>
        <taxon>Bacillati</taxon>
        <taxon>Actinomycetota</taxon>
        <taxon>Actinomycetes</taxon>
        <taxon>Propionibacteriales</taxon>
        <taxon>Nocardioidaceae</taxon>
        <taxon>Nocardioides</taxon>
    </lineage>
</organism>
<evidence type="ECO:0000313" key="4">
    <source>
        <dbReference type="Proteomes" id="UP000502035"/>
    </source>
</evidence>
<evidence type="ECO:0008006" key="5">
    <source>
        <dbReference type="Google" id="ProtNLM"/>
    </source>
</evidence>
<name>A0A6G7YBS0_9ACTN</name>
<keyword evidence="2" id="KW-0472">Membrane</keyword>
<keyword evidence="2" id="KW-1133">Transmembrane helix</keyword>
<dbReference type="AlphaFoldDB" id="A0A6G7YBS0"/>
<evidence type="ECO:0000256" key="1">
    <source>
        <dbReference type="SAM" id="MobiDB-lite"/>
    </source>
</evidence>
<dbReference type="EMBL" id="CP049866">
    <property type="protein sequence ID" value="QIK74057.1"/>
    <property type="molecule type" value="Genomic_DNA"/>
</dbReference>
<dbReference type="RefSeq" id="WP_156887283.1">
    <property type="nucleotide sequence ID" value="NZ_CP049866.1"/>
</dbReference>
<feature type="region of interest" description="Disordered" evidence="1">
    <location>
        <begin position="1"/>
        <end position="35"/>
    </location>
</feature>
<sequence>MTTPTPGPRRPFHDPSPTATPETGHTHSPESSQGAHGAHRWMMMICCIPMVVIVVLLLATGAAGSGAVLWALGCVAMMAAMMFMMPGGHNHK</sequence>
<evidence type="ECO:0000313" key="3">
    <source>
        <dbReference type="EMBL" id="QIK74057.1"/>
    </source>
</evidence>
<feature type="transmembrane region" description="Helical" evidence="2">
    <location>
        <begin position="67"/>
        <end position="85"/>
    </location>
</feature>
<protein>
    <recommendedName>
        <fullName evidence="5">DUF2933 domain-containing protein</fullName>
    </recommendedName>
</protein>
<proteinExistence type="predicted"/>
<accession>A0A6G7YBS0</accession>
<gene>
    <name evidence="3" type="ORF">G7071_10200</name>
</gene>
<evidence type="ECO:0000256" key="2">
    <source>
        <dbReference type="SAM" id="Phobius"/>
    </source>
</evidence>
<dbReference type="KEGG" id="npi:G7071_10200"/>
<keyword evidence="4" id="KW-1185">Reference proteome</keyword>
<feature type="transmembrane region" description="Helical" evidence="2">
    <location>
        <begin position="41"/>
        <end position="61"/>
    </location>
</feature>